<name>A0ABN7NGW1_TIMPD</name>
<keyword evidence="2" id="KW-1133">Transmembrane helix</keyword>
<dbReference type="Proteomes" id="UP001153148">
    <property type="component" value="Unassembled WGS sequence"/>
</dbReference>
<evidence type="ECO:0000256" key="1">
    <source>
        <dbReference type="ARBA" id="ARBA00012480"/>
    </source>
</evidence>
<evidence type="ECO:0000259" key="3">
    <source>
        <dbReference type="Pfam" id="PF00975"/>
    </source>
</evidence>
<dbReference type="EC" id="3.1.2.14" evidence="1"/>
<comment type="caution">
    <text evidence="4">The sequence shown here is derived from an EMBL/GenBank/DDBJ whole genome shotgun (WGS) entry which is preliminary data.</text>
</comment>
<dbReference type="InterPro" id="IPR029058">
    <property type="entry name" value="AB_hydrolase_fold"/>
</dbReference>
<feature type="transmembrane region" description="Helical" evidence="2">
    <location>
        <begin position="6"/>
        <end position="25"/>
    </location>
</feature>
<gene>
    <name evidence="4" type="ORF">TPAB3V08_LOCUS2043</name>
</gene>
<evidence type="ECO:0000256" key="2">
    <source>
        <dbReference type="SAM" id="Phobius"/>
    </source>
</evidence>
<accession>A0ABN7NGW1</accession>
<dbReference type="InterPro" id="IPR001031">
    <property type="entry name" value="Thioesterase"/>
</dbReference>
<proteinExistence type="predicted"/>
<dbReference type="SUPFAM" id="SSF53474">
    <property type="entry name" value="alpha/beta-Hydrolases"/>
    <property type="match status" value="1"/>
</dbReference>
<sequence length="160" mass="17973">MVHNVLVSWCLTINVLLTTIANVLFRLKARGQEAHQHRVFAKTAGKSEHMKKIQPTGPYNLVGISWGGILAIEIARELMSQEQIFQLFLLDGVPETILNIIKQLGKGDQLQFNLISSYKPSETLLSGNVHLIQREGASQEDTCQLDKGFSHLLPQEDRKE</sequence>
<keyword evidence="2" id="KW-0812">Transmembrane</keyword>
<reference evidence="4" key="1">
    <citation type="submission" date="2021-03" db="EMBL/GenBank/DDBJ databases">
        <authorList>
            <person name="Tran Van P."/>
        </authorList>
    </citation>
    <scope>NUCLEOTIDE SEQUENCE</scope>
</reference>
<dbReference type="Gene3D" id="3.40.50.1820">
    <property type="entry name" value="alpha/beta hydrolase"/>
    <property type="match status" value="1"/>
</dbReference>
<organism evidence="4 5">
    <name type="scientific">Timema podura</name>
    <name type="common">Walking stick</name>
    <dbReference type="NCBI Taxonomy" id="61482"/>
    <lineage>
        <taxon>Eukaryota</taxon>
        <taxon>Metazoa</taxon>
        <taxon>Ecdysozoa</taxon>
        <taxon>Arthropoda</taxon>
        <taxon>Hexapoda</taxon>
        <taxon>Insecta</taxon>
        <taxon>Pterygota</taxon>
        <taxon>Neoptera</taxon>
        <taxon>Polyneoptera</taxon>
        <taxon>Phasmatodea</taxon>
        <taxon>Timematodea</taxon>
        <taxon>Timematoidea</taxon>
        <taxon>Timematidae</taxon>
        <taxon>Timema</taxon>
    </lineage>
</organism>
<dbReference type="Pfam" id="PF00975">
    <property type="entry name" value="Thioesterase"/>
    <property type="match status" value="1"/>
</dbReference>
<dbReference type="EMBL" id="CAJPIN010001997">
    <property type="protein sequence ID" value="CAG2055030.1"/>
    <property type="molecule type" value="Genomic_DNA"/>
</dbReference>
<feature type="domain" description="Thioesterase" evidence="3">
    <location>
        <begin position="47"/>
        <end position="154"/>
    </location>
</feature>
<evidence type="ECO:0000313" key="4">
    <source>
        <dbReference type="EMBL" id="CAG2055030.1"/>
    </source>
</evidence>
<protein>
    <recommendedName>
        <fullName evidence="1">oleoyl-[acyl-carrier-protein] hydrolase</fullName>
        <ecNumber evidence="1">3.1.2.14</ecNumber>
    </recommendedName>
</protein>
<evidence type="ECO:0000313" key="5">
    <source>
        <dbReference type="Proteomes" id="UP001153148"/>
    </source>
</evidence>
<keyword evidence="5" id="KW-1185">Reference proteome</keyword>
<keyword evidence="2" id="KW-0472">Membrane</keyword>